<dbReference type="EMBL" id="AP024431">
    <property type="protein sequence ID" value="BCS03401.1"/>
    <property type="molecule type" value="Genomic_DNA"/>
</dbReference>
<dbReference type="Proteomes" id="UP000661280">
    <property type="component" value="Chromosome 7"/>
</dbReference>
<evidence type="ECO:0000313" key="1">
    <source>
        <dbReference type="EMBL" id="BCS03401.1"/>
    </source>
</evidence>
<accession>A0A7R8A2N0</accession>
<organism evidence="1 2">
    <name type="scientific">Aspergillus kawachii</name>
    <name type="common">White koji mold</name>
    <name type="synonym">Aspergillus awamori var. kawachi</name>
    <dbReference type="NCBI Taxonomy" id="1069201"/>
    <lineage>
        <taxon>Eukaryota</taxon>
        <taxon>Fungi</taxon>
        <taxon>Dikarya</taxon>
        <taxon>Ascomycota</taxon>
        <taxon>Pezizomycotina</taxon>
        <taxon>Eurotiomycetes</taxon>
        <taxon>Eurotiomycetidae</taxon>
        <taxon>Eurotiales</taxon>
        <taxon>Aspergillaceae</taxon>
        <taxon>Aspergillus</taxon>
        <taxon>Aspergillus subgen. Circumdati</taxon>
    </lineage>
</organism>
<name>A0A7R8A2N0_ASPKA</name>
<evidence type="ECO:0000313" key="2">
    <source>
        <dbReference type="Proteomes" id="UP000661280"/>
    </source>
</evidence>
<keyword evidence="2" id="KW-1185">Reference proteome</keyword>
<reference evidence="1" key="1">
    <citation type="submission" date="2021-01" db="EMBL/GenBank/DDBJ databases">
        <authorList>
            <consortium name="Aspergillus luchuensis mut. kawachii IFO 4304 genome sequencing consortium"/>
            <person name="Kazuki M."/>
            <person name="Futagami T."/>
        </authorList>
    </citation>
    <scope>NUCLEOTIDE SEQUENCE</scope>
    <source>
        <strain evidence="1">IFO 4308</strain>
    </source>
</reference>
<proteinExistence type="predicted"/>
<dbReference type="GeneID" id="64964722"/>
<sequence length="114" mass="12623">MIMDGQMVMTMAFSCVRAKVMSGFFLPLSRASARERAQEKASWETADRPMGKSVTNITVPCMYPAPKQLLLLKLESLRYALSAHESSVFLRVKPVLGSGRYKKLGRLASVSHDG</sequence>
<protein>
    <submittedName>
        <fullName evidence="1">Uncharacterized protein</fullName>
    </submittedName>
</protein>
<dbReference type="AlphaFoldDB" id="A0A7R8A2N0"/>
<dbReference type="KEGG" id="aluc:AKAW2_70279A"/>
<reference evidence="1" key="2">
    <citation type="submission" date="2021-02" db="EMBL/GenBank/DDBJ databases">
        <title>Aspergillus luchuensis mut. kawachii IFO 4304 genome sequence.</title>
        <authorList>
            <person name="Mori K."/>
            <person name="Kadooka C."/>
            <person name="Goto M."/>
            <person name="Futagami T."/>
        </authorList>
    </citation>
    <scope>NUCLEOTIDE SEQUENCE</scope>
    <source>
        <strain evidence="1">IFO 4308</strain>
    </source>
</reference>
<gene>
    <name evidence="1" type="ORF">AKAW2_70279A</name>
</gene>
<dbReference type="RefSeq" id="XP_041547163.1">
    <property type="nucleotide sequence ID" value="XM_041682842.1"/>
</dbReference>